<dbReference type="EMBL" id="JAIWYP010000016">
    <property type="protein sequence ID" value="KAH3695861.1"/>
    <property type="molecule type" value="Genomic_DNA"/>
</dbReference>
<dbReference type="GO" id="GO:0046872">
    <property type="term" value="F:metal ion binding"/>
    <property type="evidence" value="ECO:0007669"/>
    <property type="project" value="UniProtKB-KW"/>
</dbReference>
<feature type="binding site" evidence="7">
    <location>
        <position position="114"/>
    </location>
    <ligand>
        <name>Fe cation</name>
        <dbReference type="ChEBI" id="CHEBI:24875"/>
        <label>2</label>
    </ligand>
</feature>
<dbReference type="SUPFAM" id="SSF56300">
    <property type="entry name" value="Metallo-dependent phosphatases"/>
    <property type="match status" value="1"/>
</dbReference>
<keyword evidence="8" id="KW-1015">Disulfide bond</keyword>
<feature type="binding site" evidence="7">
    <location>
        <position position="76"/>
    </location>
    <ligand>
        <name>Fe cation</name>
        <dbReference type="ChEBI" id="CHEBI:24875"/>
        <label>2</label>
    </ligand>
</feature>
<evidence type="ECO:0000256" key="2">
    <source>
        <dbReference type="ARBA" id="ARBA00012646"/>
    </source>
</evidence>
<keyword evidence="13" id="KW-1185">Reference proteome</keyword>
<comment type="cofactor">
    <cofactor evidence="7">
        <name>Fe cation</name>
        <dbReference type="ChEBI" id="CHEBI:24875"/>
    </cofactor>
    <text evidence="7">Binds 2 iron ions per subunit.</text>
</comment>
<evidence type="ECO:0000256" key="8">
    <source>
        <dbReference type="PIRSR" id="PIRSR000898-2"/>
    </source>
</evidence>
<dbReference type="GO" id="GO:0045453">
    <property type="term" value="P:bone resorption"/>
    <property type="evidence" value="ECO:0007669"/>
    <property type="project" value="TreeGrafter"/>
</dbReference>
<dbReference type="CDD" id="cd07378">
    <property type="entry name" value="MPP_ACP5"/>
    <property type="match status" value="1"/>
</dbReference>
<feature type="glycosylation site" description="N-linked (GlcNAc...) asparagine" evidence="9">
    <location>
        <position position="120"/>
    </location>
</feature>
<keyword evidence="6 7" id="KW-0408">Iron</keyword>
<evidence type="ECO:0000256" key="6">
    <source>
        <dbReference type="PIRNR" id="PIRNR000898"/>
    </source>
</evidence>
<dbReference type="FunFam" id="3.60.21.10:FF:000062">
    <property type="entry name" value="Tartrate-resistant acid phosphatase type 5"/>
    <property type="match status" value="1"/>
</dbReference>
<evidence type="ECO:0000256" key="4">
    <source>
        <dbReference type="ARBA" id="ARBA00022729"/>
    </source>
</evidence>
<keyword evidence="5 6" id="KW-0378">Hydrolase</keyword>
<sequence>MAFQRYAFFLSLCLLECYGFLENPNNPQTPLSFMVLGDWGGLPFFPYTTPVQTAVRDQMVTYALQHHPRFVVSLGDNFYLYGVENADDTRFNLTFEEVYSDPSLHIPWYVTAGNHDHYGNVTAQIEYSKISNRWKFPDYYQKITSHAPGGRSVDVILIDTIVLCGNVYDSHVPPVGPADSGAAAAQWAWLEESLKQSRADYIVVGGHYPVYSVGDHGPSACLRRQLEPLLHTYRVSAYIAGHDHNLQHIQMARNSSSVTNNAMDYFIVGSGNFVDARRLHFDDIPETQVKLFFGELLHFGGFACFEVSGDTMTVKMIDGLGNLLYQYPIHPRK</sequence>
<reference evidence="12" key="1">
    <citation type="journal article" date="2019" name="bioRxiv">
        <title>The Genome of the Zebra Mussel, Dreissena polymorpha: A Resource for Invasive Species Research.</title>
        <authorList>
            <person name="McCartney M.A."/>
            <person name="Auch B."/>
            <person name="Kono T."/>
            <person name="Mallez S."/>
            <person name="Zhang Y."/>
            <person name="Obille A."/>
            <person name="Becker A."/>
            <person name="Abrahante J.E."/>
            <person name="Garbe J."/>
            <person name="Badalamenti J.P."/>
            <person name="Herman A."/>
            <person name="Mangelson H."/>
            <person name="Liachko I."/>
            <person name="Sullivan S."/>
            <person name="Sone E.D."/>
            <person name="Koren S."/>
            <person name="Silverstein K.A.T."/>
            <person name="Beckman K.B."/>
            <person name="Gohl D.M."/>
        </authorList>
    </citation>
    <scope>NUCLEOTIDE SEQUENCE</scope>
    <source>
        <strain evidence="12">Duluth1</strain>
        <tissue evidence="12">Whole animal</tissue>
    </source>
</reference>
<dbReference type="PIRSF" id="PIRSF000898">
    <property type="entry name" value="Acid_Ptase_5"/>
    <property type="match status" value="1"/>
</dbReference>
<dbReference type="InterPro" id="IPR051558">
    <property type="entry name" value="Metallophosphoesterase_PAP"/>
</dbReference>
<feature type="signal peptide" evidence="10">
    <location>
        <begin position="1"/>
        <end position="19"/>
    </location>
</feature>
<dbReference type="GO" id="GO:0003993">
    <property type="term" value="F:acid phosphatase activity"/>
    <property type="evidence" value="ECO:0007669"/>
    <property type="project" value="UniProtKB-UniRule"/>
</dbReference>
<feature type="binding site" evidence="7">
    <location>
        <position position="207"/>
    </location>
    <ligand>
        <name>Fe cation</name>
        <dbReference type="ChEBI" id="CHEBI:24875"/>
        <label>2</label>
    </ligand>
</feature>
<evidence type="ECO:0000256" key="5">
    <source>
        <dbReference type="ARBA" id="ARBA00022801"/>
    </source>
</evidence>
<dbReference type="Pfam" id="PF00149">
    <property type="entry name" value="Metallophos"/>
    <property type="match status" value="1"/>
</dbReference>
<dbReference type="Proteomes" id="UP000828390">
    <property type="component" value="Unassembled WGS sequence"/>
</dbReference>
<evidence type="ECO:0000256" key="1">
    <source>
        <dbReference type="ARBA" id="ARBA00000032"/>
    </source>
</evidence>
<feature type="binding site" evidence="7">
    <location>
        <position position="244"/>
    </location>
    <ligand>
        <name>Fe cation</name>
        <dbReference type="ChEBI" id="CHEBI:24875"/>
        <label>1</label>
    </ligand>
</feature>
<evidence type="ECO:0000256" key="9">
    <source>
        <dbReference type="PIRSR" id="PIRSR000898-3"/>
    </source>
</evidence>
<dbReference type="PANTHER" id="PTHR10161:SF14">
    <property type="entry name" value="TARTRATE-RESISTANT ACID PHOSPHATASE TYPE 5"/>
    <property type="match status" value="1"/>
</dbReference>
<keyword evidence="7" id="KW-0479">Metal-binding</keyword>
<feature type="binding site" evidence="7">
    <location>
        <position position="242"/>
    </location>
    <ligand>
        <name>Fe cation</name>
        <dbReference type="ChEBI" id="CHEBI:24875"/>
        <label>2</label>
    </ligand>
</feature>
<evidence type="ECO:0000313" key="13">
    <source>
        <dbReference type="Proteomes" id="UP000828390"/>
    </source>
</evidence>
<feature type="disulfide bond" evidence="8">
    <location>
        <begin position="164"/>
        <end position="221"/>
    </location>
</feature>
<reference evidence="12" key="2">
    <citation type="submission" date="2020-11" db="EMBL/GenBank/DDBJ databases">
        <authorList>
            <person name="McCartney M.A."/>
            <person name="Auch B."/>
            <person name="Kono T."/>
            <person name="Mallez S."/>
            <person name="Becker A."/>
            <person name="Gohl D.M."/>
            <person name="Silverstein K.A.T."/>
            <person name="Koren S."/>
            <person name="Bechman K.B."/>
            <person name="Herman A."/>
            <person name="Abrahante J.E."/>
            <person name="Garbe J."/>
        </authorList>
    </citation>
    <scope>NUCLEOTIDE SEQUENCE</scope>
    <source>
        <strain evidence="12">Duluth1</strain>
        <tissue evidence="12">Whole animal</tissue>
    </source>
</reference>
<protein>
    <recommendedName>
        <fullName evidence="3 6">Tartrate-resistant acid phosphatase type 5</fullName>
        <ecNumber evidence="2 6">3.1.3.2</ecNumber>
    </recommendedName>
</protein>
<dbReference type="Gene3D" id="3.60.21.10">
    <property type="match status" value="1"/>
</dbReference>
<evidence type="ECO:0000256" key="10">
    <source>
        <dbReference type="SAM" id="SignalP"/>
    </source>
</evidence>
<dbReference type="InterPro" id="IPR024927">
    <property type="entry name" value="Acid_PPase"/>
</dbReference>
<evidence type="ECO:0000256" key="3">
    <source>
        <dbReference type="ARBA" id="ARBA00015822"/>
    </source>
</evidence>
<feature type="chain" id="PRO_5038735714" description="Tartrate-resistant acid phosphatase type 5" evidence="10">
    <location>
        <begin position="20"/>
        <end position="333"/>
    </location>
</feature>
<dbReference type="PANTHER" id="PTHR10161">
    <property type="entry name" value="TARTRATE-RESISTANT ACID PHOSPHATASE TYPE 5"/>
    <property type="match status" value="1"/>
</dbReference>
<feature type="binding site" evidence="7">
    <location>
        <position position="79"/>
    </location>
    <ligand>
        <name>Fe cation</name>
        <dbReference type="ChEBI" id="CHEBI:24875"/>
        <label>1</label>
    </ligand>
</feature>
<feature type="binding site" evidence="7">
    <location>
        <position position="76"/>
    </location>
    <ligand>
        <name>Fe cation</name>
        <dbReference type="ChEBI" id="CHEBI:24875"/>
        <label>1</label>
    </ligand>
</feature>
<gene>
    <name evidence="12" type="ORF">DPMN_083319</name>
</gene>
<dbReference type="InterPro" id="IPR029052">
    <property type="entry name" value="Metallo-depent_PP-like"/>
</dbReference>
<proteinExistence type="predicted"/>
<dbReference type="InterPro" id="IPR004843">
    <property type="entry name" value="Calcineurin-like_PHP"/>
</dbReference>
<evidence type="ECO:0000256" key="7">
    <source>
        <dbReference type="PIRSR" id="PIRSR000898-1"/>
    </source>
</evidence>
<keyword evidence="4 10" id="KW-0732">Signal</keyword>
<accession>A0A9D3YBP8</accession>
<comment type="caution">
    <text evidence="12">The sequence shown here is derived from an EMBL/GenBank/DDBJ whole genome shotgun (WGS) entry which is preliminary data.</text>
</comment>
<dbReference type="AlphaFoldDB" id="A0A9D3YBP8"/>
<evidence type="ECO:0000259" key="11">
    <source>
        <dbReference type="Pfam" id="PF00149"/>
    </source>
</evidence>
<comment type="catalytic activity">
    <reaction evidence="1 6">
        <text>a phosphate monoester + H2O = an alcohol + phosphate</text>
        <dbReference type="Rhea" id="RHEA:15017"/>
        <dbReference type="ChEBI" id="CHEBI:15377"/>
        <dbReference type="ChEBI" id="CHEBI:30879"/>
        <dbReference type="ChEBI" id="CHEBI:43474"/>
        <dbReference type="ChEBI" id="CHEBI:67140"/>
        <dbReference type="EC" id="3.1.3.2"/>
    </reaction>
</comment>
<feature type="binding site" evidence="7">
    <location>
        <position position="38"/>
    </location>
    <ligand>
        <name>Fe cation</name>
        <dbReference type="ChEBI" id="CHEBI:24875"/>
        <label>1</label>
    </ligand>
</feature>
<feature type="domain" description="Calcineurin-like phosphoesterase" evidence="11">
    <location>
        <begin position="32"/>
        <end position="245"/>
    </location>
</feature>
<dbReference type="EC" id="3.1.3.2" evidence="2 6"/>
<evidence type="ECO:0000313" key="12">
    <source>
        <dbReference type="EMBL" id="KAH3695861.1"/>
    </source>
</evidence>
<organism evidence="12 13">
    <name type="scientific">Dreissena polymorpha</name>
    <name type="common">Zebra mussel</name>
    <name type="synonym">Mytilus polymorpha</name>
    <dbReference type="NCBI Taxonomy" id="45954"/>
    <lineage>
        <taxon>Eukaryota</taxon>
        <taxon>Metazoa</taxon>
        <taxon>Spiralia</taxon>
        <taxon>Lophotrochozoa</taxon>
        <taxon>Mollusca</taxon>
        <taxon>Bivalvia</taxon>
        <taxon>Autobranchia</taxon>
        <taxon>Heteroconchia</taxon>
        <taxon>Euheterodonta</taxon>
        <taxon>Imparidentia</taxon>
        <taxon>Neoheterodontei</taxon>
        <taxon>Myida</taxon>
        <taxon>Dreissenoidea</taxon>
        <taxon>Dreissenidae</taxon>
        <taxon>Dreissena</taxon>
    </lineage>
</organism>
<name>A0A9D3YBP8_DREPO</name>